<evidence type="ECO:0000256" key="1">
    <source>
        <dbReference type="SAM" id="MobiDB-lite"/>
    </source>
</evidence>
<sequence length="629" mass="72354">MVADDDEMSKEKEINKLMALISLSFKKIYKPTNNNLRTSSNTSRANHVILQGLTKALFNAEQADWRDDTDDEPDDLKLEAHYLYMENIQKVTLDVADNSGPIIDAESLQKVQNNNDNYNVFANGNEHPKKPESVNDTYPDEQGDTNIPTDSLDMSNNGGQAEDDDLARECDLLASLIEKLKCEIDDSKKHNKFLESSTNNLVDKLKGSRGINIYSITLQDTSTPNPICLMAKASSSQAWLWHHHLSHLNFDSINLILKYDIVTGLPKLKFVKDRLCSSWYSTQSRAYRVYNKRKRVIIETIHEYAQVNGDKFINIFSTPIQERKETSSRYVDSSNMHTFYQRHPSEYRWTKYHSLKQVIGNPSQLIRTRRQLETDGEMSMFALTVSRTEPKNIKEAMVDSAWIELMLYMDSSKLQGHGTMNSPTSWYPKDSQKVTKVKQIFWYLKNTINMGLWYPKDTDFNLTSFLDLDHACYLDTRKRTSSGIQFLGGDKLVSWSSKKPDCNSLSSVEAKYVSLSACCAQVLWLRTQLTDYGFHFDKISMYCDSKATISISCNPVQHLRTKHIDVRYNFIKEQVENGIVKLFFVGTEYQLADLVTKALSKDRFKYLVKRFGMRCLTLEELEVLANEFA</sequence>
<reference evidence="3" key="1">
    <citation type="journal article" date="2019" name="Sci. Rep.">
        <title>Draft genome of Tanacetum cinerariifolium, the natural source of mosquito coil.</title>
        <authorList>
            <person name="Yamashiro T."/>
            <person name="Shiraishi A."/>
            <person name="Satake H."/>
            <person name="Nakayama K."/>
        </authorList>
    </citation>
    <scope>NUCLEOTIDE SEQUENCE</scope>
</reference>
<dbReference type="AlphaFoldDB" id="A0A6L2KX60"/>
<feature type="region of interest" description="Disordered" evidence="1">
    <location>
        <begin position="122"/>
        <end position="158"/>
    </location>
</feature>
<organism evidence="3">
    <name type="scientific">Tanacetum cinerariifolium</name>
    <name type="common">Dalmatian daisy</name>
    <name type="synonym">Chrysanthemum cinerariifolium</name>
    <dbReference type="NCBI Taxonomy" id="118510"/>
    <lineage>
        <taxon>Eukaryota</taxon>
        <taxon>Viridiplantae</taxon>
        <taxon>Streptophyta</taxon>
        <taxon>Embryophyta</taxon>
        <taxon>Tracheophyta</taxon>
        <taxon>Spermatophyta</taxon>
        <taxon>Magnoliopsida</taxon>
        <taxon>eudicotyledons</taxon>
        <taxon>Gunneridae</taxon>
        <taxon>Pentapetalae</taxon>
        <taxon>asterids</taxon>
        <taxon>campanulids</taxon>
        <taxon>Asterales</taxon>
        <taxon>Asteraceae</taxon>
        <taxon>Asteroideae</taxon>
        <taxon>Anthemideae</taxon>
        <taxon>Anthemidinae</taxon>
        <taxon>Tanacetum</taxon>
    </lineage>
</organism>
<protein>
    <submittedName>
        <fullName evidence="3">Retrovirus-related Pol polyprotein from transposon TNT 1-94</fullName>
    </submittedName>
</protein>
<dbReference type="PANTHER" id="PTHR11439">
    <property type="entry name" value="GAG-POL-RELATED RETROTRANSPOSON"/>
    <property type="match status" value="1"/>
</dbReference>
<evidence type="ECO:0000313" key="3">
    <source>
        <dbReference type="EMBL" id="GEU53360.1"/>
    </source>
</evidence>
<feature type="domain" description="GAG-pre-integrase" evidence="2">
    <location>
        <begin position="214"/>
        <end position="278"/>
    </location>
</feature>
<dbReference type="InterPro" id="IPR025724">
    <property type="entry name" value="GAG-pre-integrase_dom"/>
</dbReference>
<dbReference type="PANTHER" id="PTHR11439:SF509">
    <property type="entry name" value="RNA-DIRECTED DNA POLYMERASE"/>
    <property type="match status" value="1"/>
</dbReference>
<feature type="compositionally biased region" description="Polar residues" evidence="1">
    <location>
        <begin position="144"/>
        <end position="158"/>
    </location>
</feature>
<dbReference type="Pfam" id="PF13976">
    <property type="entry name" value="gag_pre-integrs"/>
    <property type="match status" value="1"/>
</dbReference>
<dbReference type="CDD" id="cd09272">
    <property type="entry name" value="RNase_HI_RT_Ty1"/>
    <property type="match status" value="1"/>
</dbReference>
<gene>
    <name evidence="3" type="ORF">Tci_025338</name>
</gene>
<comment type="caution">
    <text evidence="3">The sequence shown here is derived from an EMBL/GenBank/DDBJ whole genome shotgun (WGS) entry which is preliminary data.</text>
</comment>
<dbReference type="EMBL" id="BKCJ010003161">
    <property type="protein sequence ID" value="GEU53360.1"/>
    <property type="molecule type" value="Genomic_DNA"/>
</dbReference>
<name>A0A6L2KX60_TANCI</name>
<accession>A0A6L2KX60</accession>
<proteinExistence type="predicted"/>
<evidence type="ECO:0000259" key="2">
    <source>
        <dbReference type="Pfam" id="PF13976"/>
    </source>
</evidence>